<gene>
    <name evidence="2" type="ORF">OEG84_21765</name>
</gene>
<keyword evidence="1" id="KW-1133">Transmembrane helix</keyword>
<proteinExistence type="predicted"/>
<evidence type="ECO:0000313" key="3">
    <source>
        <dbReference type="Proteomes" id="UP001073227"/>
    </source>
</evidence>
<evidence type="ECO:0000256" key="1">
    <source>
        <dbReference type="SAM" id="Phobius"/>
    </source>
</evidence>
<keyword evidence="1" id="KW-0472">Membrane</keyword>
<dbReference type="EMBL" id="JAOVZR010000001">
    <property type="protein sequence ID" value="MCY0150258.1"/>
    <property type="molecule type" value="Genomic_DNA"/>
</dbReference>
<sequence length="99" mass="10232">MEFSIGFVVLMVSMLVLAILARLAAVSPNSPLLRGELTPALLAVLVAAGLMFGVLMMLVGGEDYFSSRSLEIVVIIGFAAAGMFAIRKFVGNGGSADPA</sequence>
<feature type="transmembrane region" description="Helical" evidence="1">
    <location>
        <begin position="72"/>
        <end position="90"/>
    </location>
</feature>
<keyword evidence="1" id="KW-0812">Transmembrane</keyword>
<dbReference type="Proteomes" id="UP001073227">
    <property type="component" value="Unassembled WGS sequence"/>
</dbReference>
<feature type="transmembrane region" description="Helical" evidence="1">
    <location>
        <begin position="40"/>
        <end position="60"/>
    </location>
</feature>
<protein>
    <submittedName>
        <fullName evidence="2">Uncharacterized protein</fullName>
    </submittedName>
</protein>
<organism evidence="2 3">
    <name type="scientific">Hoeflea algicola</name>
    <dbReference type="NCBI Taxonomy" id="2983763"/>
    <lineage>
        <taxon>Bacteria</taxon>
        <taxon>Pseudomonadati</taxon>
        <taxon>Pseudomonadota</taxon>
        <taxon>Alphaproteobacteria</taxon>
        <taxon>Hyphomicrobiales</taxon>
        <taxon>Rhizobiaceae</taxon>
        <taxon>Hoeflea</taxon>
    </lineage>
</organism>
<dbReference type="RefSeq" id="WP_267655691.1">
    <property type="nucleotide sequence ID" value="NZ_JAOVZR010000001.1"/>
</dbReference>
<name>A0ABT3ZF53_9HYPH</name>
<accession>A0ABT3ZF53</accession>
<evidence type="ECO:0000313" key="2">
    <source>
        <dbReference type="EMBL" id="MCY0150258.1"/>
    </source>
</evidence>
<comment type="caution">
    <text evidence="2">The sequence shown here is derived from an EMBL/GenBank/DDBJ whole genome shotgun (WGS) entry which is preliminary data.</text>
</comment>
<reference evidence="2" key="1">
    <citation type="submission" date="2022-10" db="EMBL/GenBank/DDBJ databases">
        <title>Hoeflea sp. G2-23, isolated from marine algae.</title>
        <authorList>
            <person name="Kristyanto S."/>
            <person name="Kim J.M."/>
            <person name="Jeon C.O."/>
        </authorList>
    </citation>
    <scope>NUCLEOTIDE SEQUENCE</scope>
    <source>
        <strain evidence="2">G2-23</strain>
    </source>
</reference>
<keyword evidence="3" id="KW-1185">Reference proteome</keyword>